<proteinExistence type="predicted"/>
<comment type="caution">
    <text evidence="2">The sequence shown here is derived from an EMBL/GenBank/DDBJ whole genome shotgun (WGS) entry which is preliminary data.</text>
</comment>
<feature type="compositionally biased region" description="Low complexity" evidence="1">
    <location>
        <begin position="176"/>
        <end position="215"/>
    </location>
</feature>
<feature type="region of interest" description="Disordered" evidence="1">
    <location>
        <begin position="82"/>
        <end position="104"/>
    </location>
</feature>
<protein>
    <submittedName>
        <fullName evidence="2">Uncharacterized protein</fullName>
    </submittedName>
</protein>
<keyword evidence="3" id="KW-1185">Reference proteome</keyword>
<dbReference type="Proteomes" id="UP001151760">
    <property type="component" value="Unassembled WGS sequence"/>
</dbReference>
<feature type="compositionally biased region" description="Gly residues" evidence="1">
    <location>
        <begin position="480"/>
        <end position="503"/>
    </location>
</feature>
<feature type="region of interest" description="Disordered" evidence="1">
    <location>
        <begin position="468"/>
        <end position="513"/>
    </location>
</feature>
<gene>
    <name evidence="2" type="ORF">Tco_0770234</name>
</gene>
<feature type="region of interest" description="Disordered" evidence="1">
    <location>
        <begin position="171"/>
        <end position="290"/>
    </location>
</feature>
<evidence type="ECO:0000256" key="1">
    <source>
        <dbReference type="SAM" id="MobiDB-lite"/>
    </source>
</evidence>
<feature type="region of interest" description="Disordered" evidence="1">
    <location>
        <begin position="135"/>
        <end position="154"/>
    </location>
</feature>
<evidence type="ECO:0000313" key="3">
    <source>
        <dbReference type="Proteomes" id="UP001151760"/>
    </source>
</evidence>
<reference evidence="2" key="2">
    <citation type="submission" date="2022-01" db="EMBL/GenBank/DDBJ databases">
        <authorList>
            <person name="Yamashiro T."/>
            <person name="Shiraishi A."/>
            <person name="Satake H."/>
            <person name="Nakayama K."/>
        </authorList>
    </citation>
    <scope>NUCLEOTIDE SEQUENCE</scope>
</reference>
<evidence type="ECO:0000313" key="2">
    <source>
        <dbReference type="EMBL" id="GJS87598.1"/>
    </source>
</evidence>
<sequence>MFSLSVKVMAAPVIPISSDSSMESVGSHVLRVGAVSVTSPTGVLDLVDYSSYFDFDPSEDSLPLAPELPLVSPFLCSDESEADSEVASRPSSPPRSSPHDTLAPSSEFPLAPVVAPLGIHWRPVILVQTDEAIPFGRPYRTQPNGPRKFLTARKRVGPFPAHRLAWRRISHRSSDCHSSPDSTSYSSSSSLSSGSSSDTSSGSPSNSYINSSNSSFRLGKHTSGQTHLGPSTRVASPRSAPLSTPYPPTISKSSLDSSSKRLNTSSSPSAGPSHKRCRSPTTLVPSSTLASRSIAPTLADILPPRKRFRDSYSHEDSRDEHMEIGTANVEAVVDLGIGDGDRAPTEDGIGMGVEVAATDIREDEEEYEPEASAGGTMEIAIDPLVTGGISESIGGDVPDLKGTLYDIAHYMFEVPPDKIKSLRWENLRIMNITCSGMTLEVIEELINQRVAEALATYEANRAANLVVKSQSQNGEDGNNKNGGGNRNGNGGGNGNGNRGGNGNGNHNENDRGTRPVVRECTYQDFIKCQPLNFKGTKGVFKLIRTIRTDAAFSMSWRELMKLMAEVYCPRNEIQKMESELWNLTMKNLN</sequence>
<accession>A0ABQ4ZBM6</accession>
<reference evidence="2" key="1">
    <citation type="journal article" date="2022" name="Int. J. Mol. Sci.">
        <title>Draft Genome of Tanacetum Coccineum: Genomic Comparison of Closely Related Tanacetum-Family Plants.</title>
        <authorList>
            <person name="Yamashiro T."/>
            <person name="Shiraishi A."/>
            <person name="Nakayama K."/>
            <person name="Satake H."/>
        </authorList>
    </citation>
    <scope>NUCLEOTIDE SEQUENCE</scope>
</reference>
<dbReference type="EMBL" id="BQNB010011210">
    <property type="protein sequence ID" value="GJS87598.1"/>
    <property type="molecule type" value="Genomic_DNA"/>
</dbReference>
<name>A0ABQ4ZBM6_9ASTR</name>
<organism evidence="2 3">
    <name type="scientific">Tanacetum coccineum</name>
    <dbReference type="NCBI Taxonomy" id="301880"/>
    <lineage>
        <taxon>Eukaryota</taxon>
        <taxon>Viridiplantae</taxon>
        <taxon>Streptophyta</taxon>
        <taxon>Embryophyta</taxon>
        <taxon>Tracheophyta</taxon>
        <taxon>Spermatophyta</taxon>
        <taxon>Magnoliopsida</taxon>
        <taxon>eudicotyledons</taxon>
        <taxon>Gunneridae</taxon>
        <taxon>Pentapetalae</taxon>
        <taxon>asterids</taxon>
        <taxon>campanulids</taxon>
        <taxon>Asterales</taxon>
        <taxon>Asteraceae</taxon>
        <taxon>Asteroideae</taxon>
        <taxon>Anthemideae</taxon>
        <taxon>Anthemidinae</taxon>
        <taxon>Tanacetum</taxon>
    </lineage>
</organism>
<feature type="compositionally biased region" description="Polar residues" evidence="1">
    <location>
        <begin position="279"/>
        <end position="290"/>
    </location>
</feature>
<feature type="compositionally biased region" description="Low complexity" evidence="1">
    <location>
        <begin position="251"/>
        <end position="269"/>
    </location>
</feature>